<feature type="domain" description="Thiamine phosphate synthase/TenI" evidence="13">
    <location>
        <begin position="27"/>
        <end position="210"/>
    </location>
</feature>
<protein>
    <recommendedName>
        <fullName evidence="10">Thiamine-phosphate synthase</fullName>
        <shortName evidence="10">TP synthase</shortName>
        <shortName evidence="10">TPS</shortName>
        <ecNumber evidence="10">2.5.1.3</ecNumber>
    </recommendedName>
    <alternativeName>
        <fullName evidence="10">Thiamine-phosphate pyrophosphorylase</fullName>
        <shortName evidence="10">TMP pyrophosphorylase</shortName>
        <shortName evidence="10">TMP-PPase</shortName>
    </alternativeName>
</protein>
<dbReference type="PANTHER" id="PTHR20857">
    <property type="entry name" value="THIAMINE-PHOSPHATE PYROPHOSPHORYLASE"/>
    <property type="match status" value="1"/>
</dbReference>
<dbReference type="Proteomes" id="UP000185469">
    <property type="component" value="Chromosome"/>
</dbReference>
<dbReference type="KEGG" id="csph:CSPHI_05760"/>
<evidence type="ECO:0000313" key="15">
    <source>
        <dbReference type="Proteomes" id="UP000185469"/>
    </source>
</evidence>
<comment type="catalytic activity">
    <reaction evidence="8 10 11">
        <text>2-(2-carboxy-4-methylthiazol-5-yl)ethyl phosphate + 4-amino-2-methyl-5-(diphosphooxymethyl)pyrimidine + 2 H(+) = thiamine phosphate + CO2 + diphosphate</text>
        <dbReference type="Rhea" id="RHEA:47848"/>
        <dbReference type="ChEBI" id="CHEBI:15378"/>
        <dbReference type="ChEBI" id="CHEBI:16526"/>
        <dbReference type="ChEBI" id="CHEBI:33019"/>
        <dbReference type="ChEBI" id="CHEBI:37575"/>
        <dbReference type="ChEBI" id="CHEBI:57841"/>
        <dbReference type="ChEBI" id="CHEBI:62890"/>
        <dbReference type="EC" id="2.5.1.3"/>
    </reaction>
</comment>
<dbReference type="NCBIfam" id="TIGR00693">
    <property type="entry name" value="thiE"/>
    <property type="match status" value="1"/>
</dbReference>
<keyword evidence="4 10" id="KW-0479">Metal-binding</keyword>
<dbReference type="InterPro" id="IPR013785">
    <property type="entry name" value="Aldolase_TIM"/>
</dbReference>
<feature type="binding site" evidence="10">
    <location>
        <position position="187"/>
    </location>
    <ligand>
        <name>2-[(2R,5Z)-2-carboxy-4-methylthiazol-5(2H)-ylidene]ethyl phosphate</name>
        <dbReference type="ChEBI" id="CHEBI:62899"/>
    </ligand>
</feature>
<dbReference type="GO" id="GO:0004789">
    <property type="term" value="F:thiamine-phosphate diphosphorylase activity"/>
    <property type="evidence" value="ECO:0007669"/>
    <property type="project" value="UniProtKB-UniRule"/>
</dbReference>
<dbReference type="EMBL" id="CP009248">
    <property type="protein sequence ID" value="APT90630.1"/>
    <property type="molecule type" value="Genomic_DNA"/>
</dbReference>
<keyword evidence="6 10" id="KW-0784">Thiamine biosynthesis</keyword>
<comment type="function">
    <text evidence="1 10">Condenses 4-methyl-5-(beta-hydroxyethyl)thiazole monophosphate (THZ-P) and 2-methyl-4-amino-5-hydroxymethyl pyrimidine pyrophosphate (HMP-PP) to form thiamine monophosphate (TMP).</text>
</comment>
<dbReference type="HAMAP" id="MF_00097">
    <property type="entry name" value="TMP_synthase"/>
    <property type="match status" value="1"/>
</dbReference>
<dbReference type="SUPFAM" id="SSF51391">
    <property type="entry name" value="Thiamin phosphate synthase"/>
    <property type="match status" value="1"/>
</dbReference>
<feature type="binding site" evidence="10">
    <location>
        <position position="89"/>
    </location>
    <ligand>
        <name>Mg(2+)</name>
        <dbReference type="ChEBI" id="CHEBI:18420"/>
    </ligand>
</feature>
<feature type="binding site" evidence="10">
    <location>
        <position position="108"/>
    </location>
    <ligand>
        <name>Mg(2+)</name>
        <dbReference type="ChEBI" id="CHEBI:18420"/>
    </ligand>
</feature>
<comment type="pathway">
    <text evidence="2 10 12">Cofactor biosynthesis; thiamine diphosphate biosynthesis; thiamine phosphate from 4-amino-2-methyl-5-diphosphomethylpyrimidine and 4-methyl-5-(2-phosphoethyl)-thiazole: step 1/1.</text>
</comment>
<evidence type="ECO:0000256" key="12">
    <source>
        <dbReference type="RuleBase" id="RU004253"/>
    </source>
</evidence>
<evidence type="ECO:0000256" key="3">
    <source>
        <dbReference type="ARBA" id="ARBA00022679"/>
    </source>
</evidence>
<keyword evidence="3 10" id="KW-0808">Transferase</keyword>
<dbReference type="STRING" id="1437874.CSPHI_05760"/>
<comment type="caution">
    <text evidence="10">Lacks conserved residue(s) required for the propagation of feature annotation.</text>
</comment>
<evidence type="ECO:0000256" key="11">
    <source>
        <dbReference type="RuleBase" id="RU003826"/>
    </source>
</evidence>
<evidence type="ECO:0000256" key="5">
    <source>
        <dbReference type="ARBA" id="ARBA00022842"/>
    </source>
</evidence>
<feature type="binding site" evidence="10">
    <location>
        <position position="157"/>
    </location>
    <ligand>
        <name>4-amino-2-methyl-5-(diphosphooxymethyl)pyrimidine</name>
        <dbReference type="ChEBI" id="CHEBI:57841"/>
    </ligand>
</feature>
<gene>
    <name evidence="10" type="primary">thiE</name>
    <name evidence="14" type="ORF">CSPHI_05760</name>
</gene>
<dbReference type="GO" id="GO:0005737">
    <property type="term" value="C:cytoplasm"/>
    <property type="evidence" value="ECO:0007669"/>
    <property type="project" value="TreeGrafter"/>
</dbReference>
<keyword evidence="5 10" id="KW-0460">Magnesium</keyword>
<accession>A0A1L7CXS6</accession>
<feature type="binding site" evidence="10">
    <location>
        <position position="127"/>
    </location>
    <ligand>
        <name>4-amino-2-methyl-5-(diphosphooxymethyl)pyrimidine</name>
        <dbReference type="ChEBI" id="CHEBI:57841"/>
    </ligand>
</feature>
<keyword evidence="15" id="KW-1185">Reference proteome</keyword>
<evidence type="ECO:0000259" key="13">
    <source>
        <dbReference type="Pfam" id="PF02581"/>
    </source>
</evidence>
<dbReference type="GO" id="GO:0009228">
    <property type="term" value="P:thiamine biosynthetic process"/>
    <property type="evidence" value="ECO:0007669"/>
    <property type="project" value="UniProtKB-KW"/>
</dbReference>
<sequence length="229" mass="23770">MSSIWSPPAPDPELRARRERLLAGARLYLCTDARTATGDLEDFLHAAYAGGVDIIQLRDKAIEARAEIEAVRLLGAVAAEHGRLFAVNDRADVAALTGADVFHVGQGDLTTAQARALLGPDVLLGRSNRTEAMFAESLADPGIDYAVIGPVWATPTKPGRAPVGPAMVARAAELAAAAGKPWFAIGGVDAGRVAGLRARGAERVVVVRAITQAADPRAAARGLRDALGG</sequence>
<comment type="catalytic activity">
    <reaction evidence="7 10 11">
        <text>4-methyl-5-(2-phosphooxyethyl)-thiazole + 4-amino-2-methyl-5-(diphosphooxymethyl)pyrimidine + H(+) = thiamine phosphate + diphosphate</text>
        <dbReference type="Rhea" id="RHEA:22328"/>
        <dbReference type="ChEBI" id="CHEBI:15378"/>
        <dbReference type="ChEBI" id="CHEBI:33019"/>
        <dbReference type="ChEBI" id="CHEBI:37575"/>
        <dbReference type="ChEBI" id="CHEBI:57841"/>
        <dbReference type="ChEBI" id="CHEBI:58296"/>
        <dbReference type="EC" id="2.5.1.3"/>
    </reaction>
</comment>
<comment type="similarity">
    <text evidence="10 11">Belongs to the thiamine-phosphate synthase family.</text>
</comment>
<evidence type="ECO:0000256" key="1">
    <source>
        <dbReference type="ARBA" id="ARBA00003814"/>
    </source>
</evidence>
<evidence type="ECO:0000256" key="9">
    <source>
        <dbReference type="ARBA" id="ARBA00047883"/>
    </source>
</evidence>
<dbReference type="CDD" id="cd00564">
    <property type="entry name" value="TMP_TenI"/>
    <property type="match status" value="1"/>
</dbReference>
<dbReference type="UniPathway" id="UPA00060">
    <property type="reaction ID" value="UER00141"/>
</dbReference>
<dbReference type="Gene3D" id="3.20.20.70">
    <property type="entry name" value="Aldolase class I"/>
    <property type="match status" value="1"/>
</dbReference>
<evidence type="ECO:0000256" key="2">
    <source>
        <dbReference type="ARBA" id="ARBA00005165"/>
    </source>
</evidence>
<evidence type="ECO:0000256" key="8">
    <source>
        <dbReference type="ARBA" id="ARBA00047851"/>
    </source>
</evidence>
<proteinExistence type="inferred from homology"/>
<dbReference type="InterPro" id="IPR022998">
    <property type="entry name" value="ThiamineP_synth_TenI"/>
</dbReference>
<feature type="binding site" evidence="10">
    <location>
        <begin position="56"/>
        <end position="60"/>
    </location>
    <ligand>
        <name>4-amino-2-methyl-5-(diphosphooxymethyl)pyrimidine</name>
        <dbReference type="ChEBI" id="CHEBI:57841"/>
    </ligand>
</feature>
<evidence type="ECO:0000256" key="6">
    <source>
        <dbReference type="ARBA" id="ARBA00022977"/>
    </source>
</evidence>
<dbReference type="InterPro" id="IPR036206">
    <property type="entry name" value="ThiamineP_synth_sf"/>
</dbReference>
<evidence type="ECO:0000256" key="4">
    <source>
        <dbReference type="ARBA" id="ARBA00022723"/>
    </source>
</evidence>
<feature type="binding site" evidence="10">
    <location>
        <position position="88"/>
    </location>
    <ligand>
        <name>4-amino-2-methyl-5-(diphosphooxymethyl)pyrimidine</name>
        <dbReference type="ChEBI" id="CHEBI:57841"/>
    </ligand>
</feature>
<dbReference type="Pfam" id="PF02581">
    <property type="entry name" value="TMP-TENI"/>
    <property type="match status" value="1"/>
</dbReference>
<comment type="cofactor">
    <cofactor evidence="10">
        <name>Mg(2+)</name>
        <dbReference type="ChEBI" id="CHEBI:18420"/>
    </cofactor>
    <text evidence="10">Binds 1 Mg(2+) ion per subunit.</text>
</comment>
<dbReference type="AlphaFoldDB" id="A0A1L7CXS6"/>
<dbReference type="RefSeq" id="WP_075691872.1">
    <property type="nucleotide sequence ID" value="NZ_CP009248.1"/>
</dbReference>
<dbReference type="GO" id="GO:0000287">
    <property type="term" value="F:magnesium ion binding"/>
    <property type="evidence" value="ECO:0007669"/>
    <property type="project" value="UniProtKB-UniRule"/>
</dbReference>
<dbReference type="InterPro" id="IPR034291">
    <property type="entry name" value="TMP_synthase"/>
</dbReference>
<comment type="catalytic activity">
    <reaction evidence="9 10 11">
        <text>2-[(2R,5Z)-2-carboxy-4-methylthiazol-5(2H)-ylidene]ethyl phosphate + 4-amino-2-methyl-5-(diphosphooxymethyl)pyrimidine + 2 H(+) = thiamine phosphate + CO2 + diphosphate</text>
        <dbReference type="Rhea" id="RHEA:47844"/>
        <dbReference type="ChEBI" id="CHEBI:15378"/>
        <dbReference type="ChEBI" id="CHEBI:16526"/>
        <dbReference type="ChEBI" id="CHEBI:33019"/>
        <dbReference type="ChEBI" id="CHEBI:37575"/>
        <dbReference type="ChEBI" id="CHEBI:57841"/>
        <dbReference type="ChEBI" id="CHEBI:62899"/>
        <dbReference type="EC" id="2.5.1.3"/>
    </reaction>
</comment>
<name>A0A1L7CXS6_9CORY</name>
<reference evidence="14 15" key="1">
    <citation type="submission" date="2014-08" db="EMBL/GenBank/DDBJ databases">
        <title>Complete genome sequence of Corynebacterium sphenisci CECT 5990(T) (=DSM 44792(T)), isolated from healthy wild penguins.</title>
        <authorList>
            <person name="Ruckert C."/>
            <person name="Albersmeier A."/>
            <person name="Winkler A."/>
            <person name="Kalinowski J."/>
        </authorList>
    </citation>
    <scope>NUCLEOTIDE SEQUENCE [LARGE SCALE GENOMIC DNA]</scope>
    <source>
        <strain evidence="14 15">DSM 44792</strain>
    </source>
</reference>
<dbReference type="EC" id="2.5.1.3" evidence="10"/>
<evidence type="ECO:0000313" key="14">
    <source>
        <dbReference type="EMBL" id="APT90630.1"/>
    </source>
</evidence>
<evidence type="ECO:0000256" key="7">
    <source>
        <dbReference type="ARBA" id="ARBA00047334"/>
    </source>
</evidence>
<dbReference type="GO" id="GO:0009229">
    <property type="term" value="P:thiamine diphosphate biosynthetic process"/>
    <property type="evidence" value="ECO:0007669"/>
    <property type="project" value="UniProtKB-UniRule"/>
</dbReference>
<feature type="binding site" evidence="10">
    <location>
        <begin position="154"/>
        <end position="156"/>
    </location>
    <ligand>
        <name>2-[(2R,5Z)-2-carboxy-4-methylthiazol-5(2H)-ylidene]ethyl phosphate</name>
        <dbReference type="ChEBI" id="CHEBI:62899"/>
    </ligand>
</feature>
<evidence type="ECO:0000256" key="10">
    <source>
        <dbReference type="HAMAP-Rule" id="MF_00097"/>
    </source>
</evidence>
<dbReference type="PANTHER" id="PTHR20857:SF15">
    <property type="entry name" value="THIAMINE-PHOSPHATE SYNTHASE"/>
    <property type="match status" value="1"/>
</dbReference>
<organism evidence="14 15">
    <name type="scientific">Corynebacterium sphenisci DSM 44792</name>
    <dbReference type="NCBI Taxonomy" id="1437874"/>
    <lineage>
        <taxon>Bacteria</taxon>
        <taxon>Bacillati</taxon>
        <taxon>Actinomycetota</taxon>
        <taxon>Actinomycetes</taxon>
        <taxon>Mycobacteriales</taxon>
        <taxon>Corynebacteriaceae</taxon>
        <taxon>Corynebacterium</taxon>
    </lineage>
</organism>
<dbReference type="OrthoDB" id="3243336at2"/>